<accession>A0A060CPU9</accession>
<dbReference type="InterPro" id="IPR013783">
    <property type="entry name" value="Ig-like_fold"/>
</dbReference>
<organism evidence="2">
    <name type="scientific">uncultured Flavobacterium sp</name>
    <dbReference type="NCBI Taxonomy" id="165435"/>
    <lineage>
        <taxon>Bacteria</taxon>
        <taxon>Pseudomonadati</taxon>
        <taxon>Bacteroidota</taxon>
        <taxon>Flavobacteriia</taxon>
        <taxon>Flavobacteriales</taxon>
        <taxon>Flavobacteriaceae</taxon>
        <taxon>Flavobacterium</taxon>
        <taxon>environmental samples</taxon>
    </lineage>
</organism>
<dbReference type="AlphaFoldDB" id="A0A060CPU9"/>
<reference evidence="2" key="1">
    <citation type="journal article" date="2013" name="Environ. Microbiol.">
        <title>Seasonally variable intestinal metagenomes of the red palm weevil (Rhynchophorus ferrugineus).</title>
        <authorList>
            <person name="Jia S."/>
            <person name="Zhang X."/>
            <person name="Zhang G."/>
            <person name="Yin A."/>
            <person name="Zhang S."/>
            <person name="Li F."/>
            <person name="Wang L."/>
            <person name="Zhao D."/>
            <person name="Yun Q."/>
            <person name="Tala"/>
            <person name="Wang J."/>
            <person name="Sun G."/>
            <person name="Baabdullah M."/>
            <person name="Yu X."/>
            <person name="Hu S."/>
            <person name="Al-Mssallem I.S."/>
            <person name="Yu J."/>
        </authorList>
    </citation>
    <scope>NUCLEOTIDE SEQUENCE</scope>
</reference>
<protein>
    <submittedName>
        <fullName evidence="2">CAZy families GH16|CBM32 protein</fullName>
    </submittedName>
</protein>
<dbReference type="Gene3D" id="2.60.40.10">
    <property type="entry name" value="Immunoglobulins"/>
    <property type="match status" value="1"/>
</dbReference>
<name>A0A060CPU9_9FLAO</name>
<feature type="non-terminal residue" evidence="2">
    <location>
        <position position="171"/>
    </location>
</feature>
<evidence type="ECO:0000256" key="1">
    <source>
        <dbReference type="SAM" id="MobiDB-lite"/>
    </source>
</evidence>
<sequence length="171" mass="17745">MPAYTDRTARTGHTYRYCVTATNSAGTSGRSLTIAATRGLPAPWRAHDIGPVARSGSATFDGERFVLEDGGRDIAGSCDSFRFVSLPLTGNGRITARIVQPLSSQYSKIGVMIRGGLAASSPCAAMLIQGLPLAAWSGVWSVRRRSGADASGTGSTMVPPPSSRPITTTAG</sequence>
<evidence type="ECO:0000313" key="2">
    <source>
        <dbReference type="EMBL" id="AIA94921.1"/>
    </source>
</evidence>
<feature type="region of interest" description="Disordered" evidence="1">
    <location>
        <begin position="147"/>
        <end position="171"/>
    </location>
</feature>
<proteinExistence type="predicted"/>
<dbReference type="EMBL" id="KF127563">
    <property type="protein sequence ID" value="AIA94921.1"/>
    <property type="molecule type" value="Genomic_DNA"/>
</dbReference>